<feature type="transmembrane region" description="Helical" evidence="3">
    <location>
        <begin position="408"/>
        <end position="426"/>
    </location>
</feature>
<feature type="transmembrane region" description="Helical" evidence="3">
    <location>
        <begin position="35"/>
        <end position="56"/>
    </location>
</feature>
<dbReference type="AlphaFoldDB" id="A0AAU7CAQ6"/>
<evidence type="ECO:0000313" key="4">
    <source>
        <dbReference type="EMBL" id="XBH02193.1"/>
    </source>
</evidence>
<dbReference type="PANTHER" id="PTHR43317">
    <property type="entry name" value="THERMOSPERMINE SYNTHASE ACAULIS5"/>
    <property type="match status" value="1"/>
</dbReference>
<keyword evidence="1" id="KW-0620">Polyamine biosynthesis</keyword>
<feature type="compositionally biased region" description="Polar residues" evidence="2">
    <location>
        <begin position="754"/>
        <end position="764"/>
    </location>
</feature>
<evidence type="ECO:0000256" key="3">
    <source>
        <dbReference type="SAM" id="Phobius"/>
    </source>
</evidence>
<feature type="transmembrane region" description="Helical" evidence="3">
    <location>
        <begin position="245"/>
        <end position="264"/>
    </location>
</feature>
<name>A0AAU7CAQ6_9BACT</name>
<dbReference type="InterPro" id="IPR029063">
    <property type="entry name" value="SAM-dependent_MTases_sf"/>
</dbReference>
<keyword evidence="3" id="KW-1133">Transmembrane helix</keyword>
<dbReference type="Gene3D" id="3.40.50.150">
    <property type="entry name" value="Vaccinia Virus protein VP39"/>
    <property type="match status" value="1"/>
</dbReference>
<feature type="transmembrane region" description="Helical" evidence="3">
    <location>
        <begin position="357"/>
        <end position="374"/>
    </location>
</feature>
<sequence length="764" mass="83068">MPLLFALTLFLSAVLLFSAQPMIAKMVLPLLGGAPAVWTTCMVFFQAALLAGYLYAHATTGWLGIRRQAGLHALLLLFPWFFLPIGIVEAAGVSLAGSTNTTGGLLTLLFMSVGVPFFAVATTAPLLQRWFAGTGHPTAADPYFLYGASNLGSLAALLAYPFVIEPNIPLAKQGELWAGGYVVLAALIVGCAAAAGRSASPRSHDAQRPVRPETGRWWRWVLLAFIPSSLMLGVTTYLSTDIAPVPLLWVIPLALYLLSFILVFARKPIGLHGGMVRALPLEVMALALILGFGLVQPWLIPLHLLAFFTAALVCHGELARDRPATQHLTAFYLAIAFGGFLGGSFNALVAPLVFNRVAEYPIALVLACLVVPGAGPDRRPTRGRKWDLAIPFLVFGLTTALIKNDRGWIGPLGTMLVSGLVTLVCWTHRTHPVRFGLTIGAVLLASGTTAGVNGRVLHQERNFFGVLQVTEDLQSRSHRLFHGRTLHGQQSLDPARRREPLSYYHRSGPIGQVFDAFHARPSEAGRNVAVVGLGVGSLAAYAEPGECWTFYEIDPAVFRIASDPRKFTFLRDSRAGSLQVILGDARLKLREAPDQRYAVIVLDAFSADAIPMHLLTREALAIYRRKLAGQGILAFHISNRSIELESVLEALARDAGLVCRIRSDRNLTPEETVTGKQESIWAVMAARDSDLDRVATDPKWAMPRPRDGSVWTDDFSSLAGHLIFKSAPRVTPQRGKTREQPTHSRSRRDPPTLSPSSAISRPTR</sequence>
<feature type="transmembrane region" description="Helical" evidence="3">
    <location>
        <begin position="276"/>
        <end position="294"/>
    </location>
</feature>
<protein>
    <submittedName>
        <fullName evidence="4">Fused MFS/spermidine synthase</fullName>
    </submittedName>
</protein>
<proteinExistence type="predicted"/>
<feature type="transmembrane region" description="Helical" evidence="3">
    <location>
        <begin position="176"/>
        <end position="196"/>
    </location>
</feature>
<dbReference type="RefSeq" id="WP_406694934.1">
    <property type="nucleotide sequence ID" value="NZ_CP155447.1"/>
</dbReference>
<feature type="transmembrane region" description="Helical" evidence="3">
    <location>
        <begin position="143"/>
        <end position="164"/>
    </location>
</feature>
<feature type="transmembrane region" description="Helical" evidence="3">
    <location>
        <begin position="217"/>
        <end position="239"/>
    </location>
</feature>
<evidence type="ECO:0000256" key="1">
    <source>
        <dbReference type="ARBA" id="ARBA00023115"/>
    </source>
</evidence>
<dbReference type="SUPFAM" id="SSF53335">
    <property type="entry name" value="S-adenosyl-L-methionine-dependent methyltransferases"/>
    <property type="match status" value="1"/>
</dbReference>
<gene>
    <name evidence="4" type="ORF">V5E97_28225</name>
</gene>
<feature type="transmembrane region" description="Helical" evidence="3">
    <location>
        <begin position="330"/>
        <end position="351"/>
    </location>
</feature>
<feature type="compositionally biased region" description="Basic and acidic residues" evidence="2">
    <location>
        <begin position="736"/>
        <end position="750"/>
    </location>
</feature>
<organism evidence="4">
    <name type="scientific">Singulisphaera sp. Ch08</name>
    <dbReference type="NCBI Taxonomy" id="3120278"/>
    <lineage>
        <taxon>Bacteria</taxon>
        <taxon>Pseudomonadati</taxon>
        <taxon>Planctomycetota</taxon>
        <taxon>Planctomycetia</taxon>
        <taxon>Isosphaerales</taxon>
        <taxon>Isosphaeraceae</taxon>
        <taxon>Singulisphaera</taxon>
    </lineage>
</organism>
<dbReference type="NCBIfam" id="NF037959">
    <property type="entry name" value="MFS_SpdSyn"/>
    <property type="match status" value="1"/>
</dbReference>
<feature type="region of interest" description="Disordered" evidence="2">
    <location>
        <begin position="724"/>
        <end position="764"/>
    </location>
</feature>
<evidence type="ECO:0000256" key="2">
    <source>
        <dbReference type="SAM" id="MobiDB-lite"/>
    </source>
</evidence>
<feature type="transmembrane region" description="Helical" evidence="3">
    <location>
        <begin position="433"/>
        <end position="452"/>
    </location>
</feature>
<feature type="transmembrane region" description="Helical" evidence="3">
    <location>
        <begin position="108"/>
        <end position="131"/>
    </location>
</feature>
<keyword evidence="3" id="KW-0812">Transmembrane</keyword>
<feature type="transmembrane region" description="Helical" evidence="3">
    <location>
        <begin position="68"/>
        <end position="88"/>
    </location>
</feature>
<accession>A0AAU7CAQ6</accession>
<reference evidence="4" key="1">
    <citation type="submission" date="2024-05" db="EMBL/GenBank/DDBJ databases">
        <title>Planctomycetes of the genus Singulisphaera possess chitinolytic capabilities.</title>
        <authorList>
            <person name="Ivanova A."/>
        </authorList>
    </citation>
    <scope>NUCLEOTIDE SEQUENCE</scope>
    <source>
        <strain evidence="4">Ch08T</strain>
    </source>
</reference>
<keyword evidence="3" id="KW-0472">Membrane</keyword>
<dbReference type="PANTHER" id="PTHR43317:SF1">
    <property type="entry name" value="THERMOSPERMINE SYNTHASE ACAULIS5"/>
    <property type="match status" value="1"/>
</dbReference>
<dbReference type="GO" id="GO:0006596">
    <property type="term" value="P:polyamine biosynthetic process"/>
    <property type="evidence" value="ECO:0007669"/>
    <property type="project" value="UniProtKB-KW"/>
</dbReference>
<dbReference type="EMBL" id="CP155447">
    <property type="protein sequence ID" value="XBH02193.1"/>
    <property type="molecule type" value="Genomic_DNA"/>
</dbReference>